<name>A0A1B8U265_9FLAO</name>
<dbReference type="InterPro" id="IPR013651">
    <property type="entry name" value="ATP-grasp_RimK-type"/>
</dbReference>
<dbReference type="Proteomes" id="UP000092584">
    <property type="component" value="Unassembled WGS sequence"/>
</dbReference>
<keyword evidence="4" id="KW-1185">Reference proteome</keyword>
<protein>
    <recommendedName>
        <fullName evidence="2">ATP-grasp domain-containing protein</fullName>
    </recommendedName>
</protein>
<accession>A0A1B8U265</accession>
<dbReference type="PROSITE" id="PS50975">
    <property type="entry name" value="ATP_GRASP"/>
    <property type="match status" value="1"/>
</dbReference>
<dbReference type="Pfam" id="PF08443">
    <property type="entry name" value="RimK"/>
    <property type="match status" value="1"/>
</dbReference>
<dbReference type="GO" id="GO:0009432">
    <property type="term" value="P:SOS response"/>
    <property type="evidence" value="ECO:0007669"/>
    <property type="project" value="TreeGrafter"/>
</dbReference>
<keyword evidence="1" id="KW-0547">Nucleotide-binding</keyword>
<reference evidence="4" key="1">
    <citation type="submission" date="2016-02" db="EMBL/GenBank/DDBJ databases">
        <authorList>
            <person name="Shin S.-K."/>
            <person name="Yi H."/>
            <person name="Kim E."/>
        </authorList>
    </citation>
    <scope>NUCLEOTIDE SEQUENCE [LARGE SCALE GENOMIC DNA]</scope>
    <source>
        <strain evidence="4">LPB0003</strain>
    </source>
</reference>
<dbReference type="Gene3D" id="3.30.470.20">
    <property type="entry name" value="ATP-grasp fold, B domain"/>
    <property type="match status" value="1"/>
</dbReference>
<dbReference type="InterPro" id="IPR011761">
    <property type="entry name" value="ATP-grasp"/>
</dbReference>
<keyword evidence="1" id="KW-0067">ATP-binding</keyword>
<dbReference type="PANTHER" id="PTHR21621:SF0">
    <property type="entry name" value="BETA-CITRYLGLUTAMATE SYNTHASE B-RELATED"/>
    <property type="match status" value="1"/>
</dbReference>
<evidence type="ECO:0000259" key="2">
    <source>
        <dbReference type="PROSITE" id="PS50975"/>
    </source>
</evidence>
<gene>
    <name evidence="3" type="ORF">LPB3_02090</name>
</gene>
<dbReference type="RefSeq" id="WP_065317951.1">
    <property type="nucleotide sequence ID" value="NZ_LSFM01000009.1"/>
</dbReference>
<dbReference type="GO" id="GO:0046872">
    <property type="term" value="F:metal ion binding"/>
    <property type="evidence" value="ECO:0007669"/>
    <property type="project" value="InterPro"/>
</dbReference>
<dbReference type="GO" id="GO:0018169">
    <property type="term" value="F:ribosomal S6-glutamic acid ligase activity"/>
    <property type="evidence" value="ECO:0007669"/>
    <property type="project" value="TreeGrafter"/>
</dbReference>
<feature type="domain" description="ATP-grasp" evidence="2">
    <location>
        <begin position="119"/>
        <end position="305"/>
    </location>
</feature>
<dbReference type="GO" id="GO:0005737">
    <property type="term" value="C:cytoplasm"/>
    <property type="evidence" value="ECO:0007669"/>
    <property type="project" value="TreeGrafter"/>
</dbReference>
<dbReference type="PANTHER" id="PTHR21621">
    <property type="entry name" value="RIBOSOMAL PROTEIN S6 MODIFICATION PROTEIN"/>
    <property type="match status" value="1"/>
</dbReference>
<organism evidence="3 4">
    <name type="scientific">Polaribacter vadi</name>
    <dbReference type="NCBI Taxonomy" id="1774273"/>
    <lineage>
        <taxon>Bacteria</taxon>
        <taxon>Pseudomonadati</taxon>
        <taxon>Bacteroidota</taxon>
        <taxon>Flavobacteriia</taxon>
        <taxon>Flavobacteriales</taxon>
        <taxon>Flavobacteriaceae</taxon>
    </lineage>
</organism>
<sequence>MILIITHKEDFTADFIIKKLNDSGINYYRLNCEDIDKETYSFENNENFTFNINGIKSFDSVWFRRPKLPDLKNVNEAEKLYLLNDYDTLLDNIYQVIDSKRWLSHPKYVYEAENKILQLKIAQKIGFKIPPTIITNNHNKLNDFILKHHNNVIIKPIRQGRFLQNEGFKTIFTNKIDYEKIKSLKNFDLTPSIFQEYISKEYEIRVTVVANKVFSAKVNSQLKDETKIDWRKEKVPFEKYDLPKSICDKCIEITKHLNLSFGAIDLIKNKNGDYIFLEINPNGQWVWLEMDAGINISTEIIKFLTSEL</sequence>
<dbReference type="EMBL" id="LSFM01000009">
    <property type="protein sequence ID" value="OBY65974.1"/>
    <property type="molecule type" value="Genomic_DNA"/>
</dbReference>
<comment type="caution">
    <text evidence="3">The sequence shown here is derived from an EMBL/GenBank/DDBJ whole genome shotgun (WGS) entry which is preliminary data.</text>
</comment>
<evidence type="ECO:0000313" key="3">
    <source>
        <dbReference type="EMBL" id="OBY65974.1"/>
    </source>
</evidence>
<dbReference type="AlphaFoldDB" id="A0A1B8U265"/>
<evidence type="ECO:0000313" key="4">
    <source>
        <dbReference type="Proteomes" id="UP000092584"/>
    </source>
</evidence>
<dbReference type="SUPFAM" id="SSF56059">
    <property type="entry name" value="Glutathione synthetase ATP-binding domain-like"/>
    <property type="match status" value="1"/>
</dbReference>
<evidence type="ECO:0000256" key="1">
    <source>
        <dbReference type="PROSITE-ProRule" id="PRU00409"/>
    </source>
</evidence>
<dbReference type="GO" id="GO:0005524">
    <property type="term" value="F:ATP binding"/>
    <property type="evidence" value="ECO:0007669"/>
    <property type="project" value="UniProtKB-UniRule"/>
</dbReference>
<proteinExistence type="predicted"/>